<organism evidence="1 2">
    <name type="scientific">Ereboglobus luteus</name>
    <dbReference type="NCBI Taxonomy" id="1796921"/>
    <lineage>
        <taxon>Bacteria</taxon>
        <taxon>Pseudomonadati</taxon>
        <taxon>Verrucomicrobiota</taxon>
        <taxon>Opitutia</taxon>
        <taxon>Opitutales</taxon>
        <taxon>Opitutaceae</taxon>
        <taxon>Ereboglobus</taxon>
    </lineage>
</organism>
<sequence>MSHHPSTQDSPPSAPHAIEGVWVAVRLEYAGEAAPDMVLEKTEVIFRNGNYTVRFGGETSFDGTYSLTETHILIEGRRASDKNSMTLRGIYQLVGNRLRTCLGMDGVAPETFATKPGSQHYLGTYRRIS</sequence>
<dbReference type="AlphaFoldDB" id="A0A2U8E1Y4"/>
<dbReference type="KEGG" id="elut:CKA38_05585"/>
<evidence type="ECO:0000313" key="2">
    <source>
        <dbReference type="Proteomes" id="UP000244896"/>
    </source>
</evidence>
<name>A0A2U8E1Y4_9BACT</name>
<dbReference type="OrthoDB" id="195368at2"/>
<evidence type="ECO:0000313" key="1">
    <source>
        <dbReference type="EMBL" id="AWI08796.1"/>
    </source>
</evidence>
<accession>A0A2U8E1Y4</accession>
<evidence type="ECO:0008006" key="3">
    <source>
        <dbReference type="Google" id="ProtNLM"/>
    </source>
</evidence>
<dbReference type="RefSeq" id="WP_108824607.1">
    <property type="nucleotide sequence ID" value="NZ_CP023004.1"/>
</dbReference>
<dbReference type="Proteomes" id="UP000244896">
    <property type="component" value="Chromosome"/>
</dbReference>
<dbReference type="EMBL" id="CP023004">
    <property type="protein sequence ID" value="AWI08796.1"/>
    <property type="molecule type" value="Genomic_DNA"/>
</dbReference>
<reference evidence="1 2" key="1">
    <citation type="journal article" date="2018" name="Syst. Appl. Microbiol.">
        <title>Ereboglobus luteus gen. nov. sp. nov. from cockroach guts, and new insights into the oxygen relationship of the genera Opitutus and Didymococcus (Verrucomicrobia: Opitutaceae).</title>
        <authorList>
            <person name="Tegtmeier D."/>
            <person name="Belitz A."/>
            <person name="Radek R."/>
            <person name="Heimerl T."/>
            <person name="Brune A."/>
        </authorList>
    </citation>
    <scope>NUCLEOTIDE SEQUENCE [LARGE SCALE GENOMIC DNA]</scope>
    <source>
        <strain evidence="1 2">Ho45</strain>
    </source>
</reference>
<proteinExistence type="predicted"/>
<gene>
    <name evidence="1" type="ORF">CKA38_05585</name>
</gene>
<keyword evidence="2" id="KW-1185">Reference proteome</keyword>
<protein>
    <recommendedName>
        <fullName evidence="3">TIGR03067 domain-containing protein</fullName>
    </recommendedName>
</protein>